<dbReference type="Pfam" id="PF22725">
    <property type="entry name" value="GFO_IDH_MocA_C3"/>
    <property type="match status" value="1"/>
</dbReference>
<protein>
    <submittedName>
        <fullName evidence="4">Gfo/Idh/MocA family oxidoreductase</fullName>
    </submittedName>
</protein>
<evidence type="ECO:0000313" key="4">
    <source>
        <dbReference type="EMBL" id="PRD67907.1"/>
    </source>
</evidence>
<keyword evidence="1" id="KW-0560">Oxidoreductase</keyword>
<dbReference type="InterPro" id="IPR050463">
    <property type="entry name" value="Gfo/Idh/MocA_oxidrdct_glycsds"/>
</dbReference>
<dbReference type="SUPFAM" id="SSF55347">
    <property type="entry name" value="Glyceraldehyde-3-phosphate dehydrogenase-like, C-terminal domain"/>
    <property type="match status" value="1"/>
</dbReference>
<gene>
    <name evidence="4" type="ORF">C6P61_13995</name>
</gene>
<dbReference type="RefSeq" id="WP_105730548.1">
    <property type="nucleotide sequence ID" value="NZ_PVLR01000043.1"/>
</dbReference>
<name>A0A2S9KBV8_9BURK</name>
<dbReference type="AlphaFoldDB" id="A0A2S9KBV8"/>
<organism evidence="4 5">
    <name type="scientific">Malikia spinosa</name>
    <dbReference type="NCBI Taxonomy" id="86180"/>
    <lineage>
        <taxon>Bacteria</taxon>
        <taxon>Pseudomonadati</taxon>
        <taxon>Pseudomonadota</taxon>
        <taxon>Betaproteobacteria</taxon>
        <taxon>Burkholderiales</taxon>
        <taxon>Comamonadaceae</taxon>
        <taxon>Malikia</taxon>
    </lineage>
</organism>
<dbReference type="GO" id="GO:0016491">
    <property type="term" value="F:oxidoreductase activity"/>
    <property type="evidence" value="ECO:0007669"/>
    <property type="project" value="UniProtKB-KW"/>
</dbReference>
<dbReference type="InterPro" id="IPR000683">
    <property type="entry name" value="Gfo/Idh/MocA-like_OxRdtase_N"/>
</dbReference>
<feature type="domain" description="GFO/IDH/MocA-like oxidoreductase" evidence="3">
    <location>
        <begin position="161"/>
        <end position="291"/>
    </location>
</feature>
<reference evidence="4 5" key="1">
    <citation type="submission" date="2018-03" db="EMBL/GenBank/DDBJ databases">
        <title>Comparative genomics illustrates the genes involved in a hyperalkaliphilic mechanisms of Serpentinomonas isolated from highly-alkaline calcium-rich serpentinized springs.</title>
        <authorList>
            <person name="Suzuki S."/>
            <person name="Ishii S."/>
            <person name="Walworth N."/>
            <person name="Bird L."/>
            <person name="Kuenen J.G."/>
            <person name="Nealson K.H."/>
        </authorList>
    </citation>
    <scope>NUCLEOTIDE SEQUENCE [LARGE SCALE GENOMIC DNA]</scope>
    <source>
        <strain evidence="4 5">83</strain>
    </source>
</reference>
<keyword evidence="5" id="KW-1185">Reference proteome</keyword>
<dbReference type="Gene3D" id="3.30.360.10">
    <property type="entry name" value="Dihydrodipicolinate Reductase, domain 2"/>
    <property type="match status" value="1"/>
</dbReference>
<dbReference type="SUPFAM" id="SSF51735">
    <property type="entry name" value="NAD(P)-binding Rossmann-fold domains"/>
    <property type="match status" value="1"/>
</dbReference>
<dbReference type="EMBL" id="PVLR01000043">
    <property type="protein sequence ID" value="PRD67907.1"/>
    <property type="molecule type" value="Genomic_DNA"/>
</dbReference>
<dbReference type="InterPro" id="IPR055170">
    <property type="entry name" value="GFO_IDH_MocA-like_dom"/>
</dbReference>
<dbReference type="InterPro" id="IPR036291">
    <property type="entry name" value="NAD(P)-bd_dom_sf"/>
</dbReference>
<dbReference type="Proteomes" id="UP000238326">
    <property type="component" value="Unassembled WGS sequence"/>
</dbReference>
<dbReference type="GO" id="GO:0000166">
    <property type="term" value="F:nucleotide binding"/>
    <property type="evidence" value="ECO:0007669"/>
    <property type="project" value="InterPro"/>
</dbReference>
<proteinExistence type="predicted"/>
<dbReference type="PANTHER" id="PTHR43818">
    <property type="entry name" value="BCDNA.GH03377"/>
    <property type="match status" value="1"/>
</dbReference>
<accession>A0A2S9KBV8</accession>
<evidence type="ECO:0000256" key="1">
    <source>
        <dbReference type="ARBA" id="ARBA00023002"/>
    </source>
</evidence>
<feature type="domain" description="Gfo/Idh/MocA-like oxidoreductase N-terminal" evidence="2">
    <location>
        <begin position="32"/>
        <end position="150"/>
    </location>
</feature>
<dbReference type="OrthoDB" id="9801953at2"/>
<dbReference type="PANTHER" id="PTHR43818:SF11">
    <property type="entry name" value="BCDNA.GH03377"/>
    <property type="match status" value="1"/>
</dbReference>
<evidence type="ECO:0000313" key="5">
    <source>
        <dbReference type="Proteomes" id="UP000238326"/>
    </source>
</evidence>
<comment type="caution">
    <text evidence="4">The sequence shown here is derived from an EMBL/GenBank/DDBJ whole genome shotgun (WGS) entry which is preliminary data.</text>
</comment>
<dbReference type="Pfam" id="PF01408">
    <property type="entry name" value="GFO_IDH_MocA"/>
    <property type="match status" value="1"/>
</dbReference>
<sequence>MSDYQAQAAASGVSSSLGIEADVAGGEGGRRLRVAVIGLGIGRMHIEGWRQHPQVEVVAIADPDPLRLQQVGQQFGIERRYPDLASLLAAESVDAVSICTPNKFHQELTLAALAAGCHVLCEKPMAMSAAEGREMVAAAQAAGKRLMINFSYRFSAQSQGLKAQVDAGVFGDFYFGRSVWHRRRGMPGFGGWFGQRELAGGGPLIDLGVHRLDLALWLMGYPEPEWVLGNTYDPIAAPLAAASGKAFDVEDLAAGFIRFRNGATLVLEASWAANIREAELMETRLLGTRAGLLQKNLDEGYTFSADIFTEQHGAAVDLHLHAPQQPACSAMHHYAQAILTDRPHDADGAQGLIVMEILDAIYASARSGAPVRIGAQ</sequence>
<evidence type="ECO:0000259" key="2">
    <source>
        <dbReference type="Pfam" id="PF01408"/>
    </source>
</evidence>
<evidence type="ECO:0000259" key="3">
    <source>
        <dbReference type="Pfam" id="PF22725"/>
    </source>
</evidence>
<dbReference type="Gene3D" id="3.40.50.720">
    <property type="entry name" value="NAD(P)-binding Rossmann-like Domain"/>
    <property type="match status" value="1"/>
</dbReference>